<name>A0ABP3ZM78_9ACTN</name>
<dbReference type="RefSeq" id="WP_343963931.1">
    <property type="nucleotide sequence ID" value="NZ_BAAAHK010000001.1"/>
</dbReference>
<keyword evidence="3" id="KW-1185">Reference proteome</keyword>
<protein>
    <submittedName>
        <fullName evidence="2">Uncharacterized protein</fullName>
    </submittedName>
</protein>
<feature type="transmembrane region" description="Helical" evidence="1">
    <location>
        <begin position="39"/>
        <end position="59"/>
    </location>
</feature>
<dbReference type="EMBL" id="BAAAHK010000001">
    <property type="protein sequence ID" value="GAA0924339.1"/>
    <property type="molecule type" value="Genomic_DNA"/>
</dbReference>
<keyword evidence="1" id="KW-0472">Membrane</keyword>
<keyword evidence="1" id="KW-0812">Transmembrane</keyword>
<evidence type="ECO:0000313" key="3">
    <source>
        <dbReference type="Proteomes" id="UP001500542"/>
    </source>
</evidence>
<feature type="transmembrane region" description="Helical" evidence="1">
    <location>
        <begin position="321"/>
        <end position="343"/>
    </location>
</feature>
<dbReference type="Proteomes" id="UP001500542">
    <property type="component" value="Unassembled WGS sequence"/>
</dbReference>
<feature type="transmembrane region" description="Helical" evidence="1">
    <location>
        <begin position="71"/>
        <end position="89"/>
    </location>
</feature>
<feature type="transmembrane region" description="Helical" evidence="1">
    <location>
        <begin position="95"/>
        <end position="115"/>
    </location>
</feature>
<keyword evidence="1" id="KW-1133">Transmembrane helix</keyword>
<gene>
    <name evidence="2" type="ORF">GCM10009554_03040</name>
</gene>
<feature type="transmembrane region" description="Helical" evidence="1">
    <location>
        <begin position="12"/>
        <end position="33"/>
    </location>
</feature>
<accession>A0ABP3ZM78</accession>
<feature type="transmembrane region" description="Helical" evidence="1">
    <location>
        <begin position="355"/>
        <end position="376"/>
    </location>
</feature>
<organism evidence="2 3">
    <name type="scientific">Kribbella koreensis</name>
    <dbReference type="NCBI Taxonomy" id="57909"/>
    <lineage>
        <taxon>Bacteria</taxon>
        <taxon>Bacillati</taxon>
        <taxon>Actinomycetota</taxon>
        <taxon>Actinomycetes</taxon>
        <taxon>Propionibacteriales</taxon>
        <taxon>Kribbellaceae</taxon>
        <taxon>Kribbella</taxon>
    </lineage>
</organism>
<evidence type="ECO:0000256" key="1">
    <source>
        <dbReference type="SAM" id="Phobius"/>
    </source>
</evidence>
<comment type="caution">
    <text evidence="2">The sequence shown here is derived from an EMBL/GenBank/DDBJ whole genome shotgun (WGS) entry which is preliminary data.</text>
</comment>
<reference evidence="3" key="1">
    <citation type="journal article" date="2019" name="Int. J. Syst. Evol. Microbiol.">
        <title>The Global Catalogue of Microorganisms (GCM) 10K type strain sequencing project: providing services to taxonomists for standard genome sequencing and annotation.</title>
        <authorList>
            <consortium name="The Broad Institute Genomics Platform"/>
            <consortium name="The Broad Institute Genome Sequencing Center for Infectious Disease"/>
            <person name="Wu L."/>
            <person name="Ma J."/>
        </authorList>
    </citation>
    <scope>NUCLEOTIDE SEQUENCE [LARGE SCALE GENOMIC DNA]</scope>
    <source>
        <strain evidence="3">JCM 10977</strain>
    </source>
</reference>
<proteinExistence type="predicted"/>
<evidence type="ECO:0000313" key="2">
    <source>
        <dbReference type="EMBL" id="GAA0924339.1"/>
    </source>
</evidence>
<sequence length="391" mass="41737">MRSKSLGTSLLGVAYLLILVWTGLGLLMMPGLVGEEWPGWSSTMALVVIVVLPTAAMLLSVSVGAGRFARWLAVVAVGALFLKLLWSLYHEGPVILLAMLPVLVILALAALLLAYSWPKATTSGLQDVAHRNGWQLFRESPSELKLPLLPLPVGRAVVRNVVQAATGVAFEVRWLEWHGVLCRRRRLAVFVATLPTALPPLEVRPGTGLVRSDLSLESAEFNRNFDVLGDDSRYLMAVLHPRTMQALLDARPFTLTIAGTALVMSHDEALSGETLLRGLAALERIDVPQHVFDQWGSRAPQPQPGVRFAGARFNPSVGAGFLRLISLATGLLALTLAGCLAAAAAEAPFETARPVAVLLITLALLTLASVGCAVGARPREPARPVYGSALA</sequence>